<dbReference type="EMBL" id="FQUZ01000009">
    <property type="protein sequence ID" value="SHE93810.1"/>
    <property type="molecule type" value="Genomic_DNA"/>
</dbReference>
<name>A0A1M4XK57_9BURK</name>
<feature type="region of interest" description="Disordered" evidence="1">
    <location>
        <begin position="153"/>
        <end position="180"/>
    </location>
</feature>
<proteinExistence type="predicted"/>
<accession>A0A1M4XK57</accession>
<dbReference type="Gene3D" id="3.30.230.10">
    <property type="match status" value="1"/>
</dbReference>
<evidence type="ECO:0000313" key="3">
    <source>
        <dbReference type="Proteomes" id="UP000184327"/>
    </source>
</evidence>
<evidence type="ECO:0000256" key="1">
    <source>
        <dbReference type="SAM" id="MobiDB-lite"/>
    </source>
</evidence>
<dbReference type="AlphaFoldDB" id="A0A1M4XK57"/>
<dbReference type="InterPro" id="IPR014721">
    <property type="entry name" value="Ribsml_uS5_D2-typ_fold_subgr"/>
</dbReference>
<protein>
    <submittedName>
        <fullName evidence="2">Ribonuclease P</fullName>
    </submittedName>
</protein>
<dbReference type="STRING" id="1122156.SAMN02745117_01082"/>
<feature type="region of interest" description="Disordered" evidence="1">
    <location>
        <begin position="212"/>
        <end position="235"/>
    </location>
</feature>
<keyword evidence="3" id="KW-1185">Reference proteome</keyword>
<feature type="compositionally biased region" description="Basic and acidic residues" evidence="1">
    <location>
        <begin position="166"/>
        <end position="175"/>
    </location>
</feature>
<dbReference type="Proteomes" id="UP000184327">
    <property type="component" value="Unassembled WGS sequence"/>
</dbReference>
<gene>
    <name evidence="2" type="ORF">SAMN02745117_01082</name>
</gene>
<organism evidence="2 3">
    <name type="scientific">Lampropedia hyalina DSM 16112</name>
    <dbReference type="NCBI Taxonomy" id="1122156"/>
    <lineage>
        <taxon>Bacteria</taxon>
        <taxon>Pseudomonadati</taxon>
        <taxon>Pseudomonadota</taxon>
        <taxon>Betaproteobacteria</taxon>
        <taxon>Burkholderiales</taxon>
        <taxon>Comamonadaceae</taxon>
        <taxon>Lampropedia</taxon>
    </lineage>
</organism>
<evidence type="ECO:0000313" key="2">
    <source>
        <dbReference type="EMBL" id="SHE93810.1"/>
    </source>
</evidence>
<reference evidence="2 3" key="1">
    <citation type="submission" date="2016-11" db="EMBL/GenBank/DDBJ databases">
        <authorList>
            <person name="Jaros S."/>
            <person name="Januszkiewicz K."/>
            <person name="Wedrychowicz H."/>
        </authorList>
    </citation>
    <scope>NUCLEOTIDE SEQUENCE [LARGE SCALE GENOMIC DNA]</scope>
    <source>
        <strain evidence="2 3">DSM 16112</strain>
    </source>
</reference>
<sequence length="235" mass="25524">MRRLKTRAQFQAMMGSVPLAKTARFVLYRLPVVAPSALAVAQDGSEATALPEKKLPVADFTQARLVLEAMLPLATSASVRAGAREATWLGALVPKRWAKRAVTRNLVRRQIAAVLCETLYRPDNRFFIPSEDPAGAQHLMFAYLVRMRASFHAPASGGSRGKKGKGQPERDHSRTENLSATPILRSAASELLKAQVRQELLLLLARAEATLAGEGDPREGRRPRPPAAGTAEVSV</sequence>